<dbReference type="Gene3D" id="1.20.120.1130">
    <property type="match status" value="1"/>
</dbReference>
<protein>
    <recommendedName>
        <fullName evidence="5">Vacuolar protein sorting-associated protein 28</fullName>
    </recommendedName>
    <alternativeName>
        <fullName evidence="5">ESCRT-I complex subunit VPS28</fullName>
    </alternativeName>
</protein>
<dbReference type="InterPro" id="IPR038358">
    <property type="entry name" value="VPS28_N_sf"/>
</dbReference>
<dbReference type="InterPro" id="IPR017898">
    <property type="entry name" value="VPS28_N"/>
</dbReference>
<dbReference type="PROSITE" id="PS51313">
    <property type="entry name" value="VPS28_N"/>
    <property type="match status" value="1"/>
</dbReference>
<dbReference type="Proteomes" id="UP000006310">
    <property type="component" value="Chromosome 1"/>
</dbReference>
<accession>J7S1Y7</accession>
<dbReference type="PANTHER" id="PTHR12937:SF0">
    <property type="entry name" value="VACUOLAR PROTEIN SORTING-ASSOCIATED PROTEIN 28 HOMOLOG"/>
    <property type="match status" value="1"/>
</dbReference>
<keyword evidence="3 5" id="KW-0967">Endosome</keyword>
<dbReference type="PIRSF" id="PIRSF017535">
    <property type="entry name" value="VPS28"/>
    <property type="match status" value="1"/>
</dbReference>
<evidence type="ECO:0000256" key="2">
    <source>
        <dbReference type="ARBA" id="ARBA00022448"/>
    </source>
</evidence>
<dbReference type="InterPro" id="IPR037202">
    <property type="entry name" value="ESCRT_assembly_dom"/>
</dbReference>
<evidence type="ECO:0000256" key="5">
    <source>
        <dbReference type="PIRNR" id="PIRNR017535"/>
    </source>
</evidence>
<dbReference type="GO" id="GO:0006612">
    <property type="term" value="P:protein targeting to membrane"/>
    <property type="evidence" value="ECO:0007669"/>
    <property type="project" value="EnsemblFungi"/>
</dbReference>
<dbReference type="GO" id="GO:0006623">
    <property type="term" value="P:protein targeting to vacuole"/>
    <property type="evidence" value="ECO:0007669"/>
    <property type="project" value="EnsemblFungi"/>
</dbReference>
<evidence type="ECO:0000256" key="1">
    <source>
        <dbReference type="ARBA" id="ARBA00004633"/>
    </source>
</evidence>
<dbReference type="FunFam" id="1.20.1440.200:FF:000003">
    <property type="entry name" value="Vacuolar protein sorting-associated protein 28"/>
    <property type="match status" value="1"/>
</dbReference>
<evidence type="ECO:0000313" key="10">
    <source>
        <dbReference type="Proteomes" id="UP000006310"/>
    </source>
</evidence>
<organism evidence="9 10">
    <name type="scientific">Huiozyma naganishii (strain ATCC MYA-139 / BCRC 22969 / CBS 8797 / KCTC 17520 / NBRC 10181 / NCYC 3082 / Yp74L-3)</name>
    <name type="common">Yeast</name>
    <name type="synonym">Kazachstania naganishii</name>
    <dbReference type="NCBI Taxonomy" id="1071383"/>
    <lineage>
        <taxon>Eukaryota</taxon>
        <taxon>Fungi</taxon>
        <taxon>Dikarya</taxon>
        <taxon>Ascomycota</taxon>
        <taxon>Saccharomycotina</taxon>
        <taxon>Saccharomycetes</taxon>
        <taxon>Saccharomycetales</taxon>
        <taxon>Saccharomycetaceae</taxon>
        <taxon>Huiozyma</taxon>
    </lineage>
</organism>
<dbReference type="GO" id="GO:1904669">
    <property type="term" value="P:ATP export"/>
    <property type="evidence" value="ECO:0007669"/>
    <property type="project" value="EnsemblFungi"/>
</dbReference>
<dbReference type="KEGG" id="kng:KNAG_0A02050"/>
<dbReference type="InterPro" id="IPR007143">
    <property type="entry name" value="Vps28"/>
</dbReference>
<proteinExistence type="inferred from homology"/>
<name>J7S1Y7_HUIN7</name>
<evidence type="ECO:0000256" key="4">
    <source>
        <dbReference type="ARBA" id="ARBA00022927"/>
    </source>
</evidence>
<dbReference type="HOGENOM" id="CLU_076417_0_0_1"/>
<keyword evidence="2 5" id="KW-0813">Transport</keyword>
<feature type="domain" description="VPS28 C-terminal" evidence="7">
    <location>
        <begin position="157"/>
        <end position="251"/>
    </location>
</feature>
<feature type="domain" description="VPS28 N-terminal" evidence="8">
    <location>
        <begin position="16"/>
        <end position="128"/>
    </location>
</feature>
<dbReference type="InterPro" id="IPR017899">
    <property type="entry name" value="VPS28_C"/>
</dbReference>
<evidence type="ECO:0000313" key="9">
    <source>
        <dbReference type="EMBL" id="CCK67894.1"/>
    </source>
</evidence>
<dbReference type="STRING" id="1071383.J7S1Y7"/>
<dbReference type="GeneID" id="34523529"/>
<dbReference type="PROSITE" id="PS51310">
    <property type="entry name" value="VPS28_C"/>
    <property type="match status" value="1"/>
</dbReference>
<dbReference type="Pfam" id="PF03997">
    <property type="entry name" value="VPS28"/>
    <property type="match status" value="1"/>
</dbReference>
<evidence type="ECO:0000259" key="8">
    <source>
        <dbReference type="PROSITE" id="PS51313"/>
    </source>
</evidence>
<sequence length="251" mass="28022">MSGLAPVNHYGTQNSTRAFPAELYNEVPLFDPATSTSREREMVDTLSEIYSVIIALDHVEKAYLRDCVSSAQYTSTVNKLLAQYKVYLSDAEVRARFVDLRTFADKYHVVASSAIMRLEKGIPVTMEHPVDDNAQLEGGGAPHQEADPAAALFASGKSGKSVAEATGNFITLIDALKLNYRAKDQLHPLLAELLLSINKVTKTDFEHRSKLVQWIVKINKMDVDATLTDAEIRELIYELEMAYKSFYTLLE</sequence>
<reference evidence="10" key="2">
    <citation type="submission" date="2012-08" db="EMBL/GenBank/DDBJ databases">
        <title>Genome sequence of Kazachstania naganishii.</title>
        <authorList>
            <person name="Gordon J.L."/>
            <person name="Armisen D."/>
            <person name="Proux-Wera E."/>
            <person name="OhEigeartaigh S.S."/>
            <person name="Byrne K.P."/>
            <person name="Wolfe K.H."/>
        </authorList>
    </citation>
    <scope>NUCLEOTIDE SEQUENCE [LARGE SCALE GENOMIC DNA]</scope>
    <source>
        <strain evidence="10">ATCC MYA-139 / BCRC 22969 / CBS 8797 / CCRC 22969 / KCTC 17520 / NBRC 10181 / NCYC 3082</strain>
    </source>
</reference>
<comment type="function">
    <text evidence="5">Component of the ESCRT-I complex (endosomal sorting complex required for transport I), a regulator of vesicular trafficking process.</text>
</comment>
<dbReference type="InterPro" id="IPR037206">
    <property type="entry name" value="VPS28_C_sf"/>
</dbReference>
<keyword evidence="4 5" id="KW-0653">Protein transport</keyword>
<dbReference type="GO" id="GO:0000813">
    <property type="term" value="C:ESCRT I complex"/>
    <property type="evidence" value="ECO:0007669"/>
    <property type="project" value="UniProtKB-UniRule"/>
</dbReference>
<dbReference type="eggNOG" id="KOG3284">
    <property type="taxonomic scope" value="Eukaryota"/>
</dbReference>
<evidence type="ECO:0000256" key="3">
    <source>
        <dbReference type="ARBA" id="ARBA00022753"/>
    </source>
</evidence>
<dbReference type="FunFam" id="1.20.120.1130:FF:000001">
    <property type="entry name" value="Vacuolar protein sorting-associated protein 28 homolog"/>
    <property type="match status" value="1"/>
</dbReference>
<dbReference type="PANTHER" id="PTHR12937">
    <property type="entry name" value="VACUOLAR PROTEIN SORTING 28, ISOFORM 2 VPS28"/>
    <property type="match status" value="1"/>
</dbReference>
<dbReference type="RefSeq" id="XP_022462140.1">
    <property type="nucleotide sequence ID" value="XM_022611582.1"/>
</dbReference>
<dbReference type="Gene3D" id="1.20.1440.200">
    <property type="match status" value="1"/>
</dbReference>
<keyword evidence="10" id="KW-1185">Reference proteome</keyword>
<dbReference type="GO" id="GO:0044877">
    <property type="term" value="F:protein-containing complex binding"/>
    <property type="evidence" value="ECO:0007669"/>
    <property type="project" value="EnsemblFungi"/>
</dbReference>
<reference evidence="9 10" key="1">
    <citation type="journal article" date="2011" name="Proc. Natl. Acad. Sci. U.S.A.">
        <title>Evolutionary erosion of yeast sex chromosomes by mating-type switching accidents.</title>
        <authorList>
            <person name="Gordon J.L."/>
            <person name="Armisen D."/>
            <person name="Proux-Wera E."/>
            <person name="Oheigeartaigh S.S."/>
            <person name="Byrne K.P."/>
            <person name="Wolfe K.H."/>
        </authorList>
    </citation>
    <scope>NUCLEOTIDE SEQUENCE [LARGE SCALE GENOMIC DNA]</scope>
    <source>
        <strain evidence="10">ATCC MYA-139 / BCRC 22969 / CBS 8797 / CCRC 22969 / KCTC 17520 / NBRC 10181 / NCYC 3082</strain>
    </source>
</reference>
<dbReference type="SUPFAM" id="SSF140111">
    <property type="entry name" value="Endosomal sorting complex assembly domain"/>
    <property type="match status" value="1"/>
</dbReference>
<gene>
    <name evidence="9" type="primary">KNAG0A02050</name>
    <name evidence="9" type="ordered locus">KNAG_0A02050</name>
</gene>
<dbReference type="SUPFAM" id="SSF140427">
    <property type="entry name" value="VPS28 C-terminal domain-like"/>
    <property type="match status" value="1"/>
</dbReference>
<dbReference type="GO" id="GO:0031902">
    <property type="term" value="C:late endosome membrane"/>
    <property type="evidence" value="ECO:0007669"/>
    <property type="project" value="UniProtKB-SubCell"/>
</dbReference>
<dbReference type="OMA" id="CDEFPTV"/>
<dbReference type="OrthoDB" id="2671at2759"/>
<evidence type="ECO:0000256" key="6">
    <source>
        <dbReference type="PROSITE-ProRule" id="PRU00642"/>
    </source>
</evidence>
<dbReference type="EMBL" id="HE978314">
    <property type="protein sequence ID" value="CCK67894.1"/>
    <property type="molecule type" value="Genomic_DNA"/>
</dbReference>
<comment type="subcellular location">
    <subcellularLocation>
        <location evidence="1">Late endosome membrane</location>
        <topology evidence="1">Peripheral membrane protein</topology>
    </subcellularLocation>
</comment>
<evidence type="ECO:0000259" key="7">
    <source>
        <dbReference type="PROSITE" id="PS51310"/>
    </source>
</evidence>
<dbReference type="AlphaFoldDB" id="J7S1Y7"/>
<dbReference type="GO" id="GO:0043328">
    <property type="term" value="P:protein transport to vacuole involved in ubiquitin-dependent protein catabolic process via the multivesicular body sorting pathway"/>
    <property type="evidence" value="ECO:0007669"/>
    <property type="project" value="EnsemblFungi"/>
</dbReference>
<comment type="similarity">
    <text evidence="5 6">Belongs to the VPS28 family.</text>
</comment>